<dbReference type="STRING" id="4540.A0A3L6QK30"/>
<evidence type="ECO:0000313" key="2">
    <source>
        <dbReference type="EMBL" id="RLM80830.1"/>
    </source>
</evidence>
<dbReference type="GO" id="GO:0005840">
    <property type="term" value="C:ribosome"/>
    <property type="evidence" value="ECO:0007669"/>
    <property type="project" value="UniProtKB-KW"/>
</dbReference>
<feature type="domain" description="DUF6598" evidence="1">
    <location>
        <begin position="114"/>
        <end position="229"/>
    </location>
</feature>
<evidence type="ECO:0000259" key="1">
    <source>
        <dbReference type="Pfam" id="PF20241"/>
    </source>
</evidence>
<keyword evidence="2" id="KW-0687">Ribonucleoprotein</keyword>
<dbReference type="OrthoDB" id="695284at2759"/>
<accession>A0A3L6QK30</accession>
<dbReference type="AlphaFoldDB" id="A0A3L6QK30"/>
<name>A0A3L6QK30_PANMI</name>
<comment type="caution">
    <text evidence="2">The sequence shown here is derived from an EMBL/GenBank/DDBJ whole genome shotgun (WGS) entry which is preliminary data.</text>
</comment>
<protein>
    <submittedName>
        <fullName evidence="2">60S ribosomal protein L37</fullName>
    </submittedName>
</protein>
<sequence>MESEMQGACEGDLPAKAAAVSGGNELDYEEEARLVAEVRASWERKAKGEESDDEEDPEMLSVYHAYEARQFRNTWNCLYFGYFGRFEDTTRIPPARFTDEPPGERRRSAYPSETLQVFSVRVAAVTGGLQWPLHVFGKVALRDSGRSKPQHGMAFDRARDDCQILTREAPDLRLTGPSRAVLLLDPVTFEVDLKVRGRTEPEDEHLSFLAAPFLSMQPADSCLRRRALHQQA</sequence>
<evidence type="ECO:0000313" key="3">
    <source>
        <dbReference type="Proteomes" id="UP000275267"/>
    </source>
</evidence>
<organism evidence="2 3">
    <name type="scientific">Panicum miliaceum</name>
    <name type="common">Proso millet</name>
    <name type="synonym">Broomcorn millet</name>
    <dbReference type="NCBI Taxonomy" id="4540"/>
    <lineage>
        <taxon>Eukaryota</taxon>
        <taxon>Viridiplantae</taxon>
        <taxon>Streptophyta</taxon>
        <taxon>Embryophyta</taxon>
        <taxon>Tracheophyta</taxon>
        <taxon>Spermatophyta</taxon>
        <taxon>Magnoliopsida</taxon>
        <taxon>Liliopsida</taxon>
        <taxon>Poales</taxon>
        <taxon>Poaceae</taxon>
        <taxon>PACMAD clade</taxon>
        <taxon>Panicoideae</taxon>
        <taxon>Panicodae</taxon>
        <taxon>Paniceae</taxon>
        <taxon>Panicinae</taxon>
        <taxon>Panicum</taxon>
        <taxon>Panicum sect. Panicum</taxon>
    </lineage>
</organism>
<dbReference type="PANTHER" id="PTHR33065:SF177">
    <property type="entry name" value="OS08G0141000 PROTEIN"/>
    <property type="match status" value="1"/>
</dbReference>
<dbReference type="EMBL" id="PQIB02000012">
    <property type="protein sequence ID" value="RLM80830.1"/>
    <property type="molecule type" value="Genomic_DNA"/>
</dbReference>
<keyword evidence="2" id="KW-0689">Ribosomal protein</keyword>
<dbReference type="PANTHER" id="PTHR33065">
    <property type="entry name" value="OS07G0486400 PROTEIN"/>
    <property type="match status" value="1"/>
</dbReference>
<keyword evidence="3" id="KW-1185">Reference proteome</keyword>
<reference evidence="3" key="1">
    <citation type="journal article" date="2019" name="Nat. Commun.">
        <title>The genome of broomcorn millet.</title>
        <authorList>
            <person name="Zou C."/>
            <person name="Miki D."/>
            <person name="Li D."/>
            <person name="Tang Q."/>
            <person name="Xiao L."/>
            <person name="Rajput S."/>
            <person name="Deng P."/>
            <person name="Jia W."/>
            <person name="Huang R."/>
            <person name="Zhang M."/>
            <person name="Sun Y."/>
            <person name="Hu J."/>
            <person name="Fu X."/>
            <person name="Schnable P.S."/>
            <person name="Li F."/>
            <person name="Zhang H."/>
            <person name="Feng B."/>
            <person name="Zhu X."/>
            <person name="Liu R."/>
            <person name="Schnable J.C."/>
            <person name="Zhu J.-K."/>
            <person name="Zhang H."/>
        </authorList>
    </citation>
    <scope>NUCLEOTIDE SEQUENCE [LARGE SCALE GENOMIC DNA]</scope>
</reference>
<proteinExistence type="predicted"/>
<dbReference type="Proteomes" id="UP000275267">
    <property type="component" value="Unassembled WGS sequence"/>
</dbReference>
<dbReference type="InterPro" id="IPR046533">
    <property type="entry name" value="DUF6598"/>
</dbReference>
<gene>
    <name evidence="2" type="ORF">C2845_PM12G18690</name>
</gene>
<dbReference type="Pfam" id="PF20241">
    <property type="entry name" value="DUF6598"/>
    <property type="match status" value="1"/>
</dbReference>